<protein>
    <recommendedName>
        <fullName evidence="1">Excalibur calcium-binding domain-containing protein</fullName>
    </recommendedName>
</protein>
<dbReference type="InterPro" id="IPR008613">
    <property type="entry name" value="Excalibur_Ca-bd_domain"/>
</dbReference>
<dbReference type="EMBL" id="JAVDRD010000016">
    <property type="protein sequence ID" value="MDR6513182.1"/>
    <property type="molecule type" value="Genomic_DNA"/>
</dbReference>
<dbReference type="Pfam" id="PF05901">
    <property type="entry name" value="Excalibur"/>
    <property type="match status" value="1"/>
</dbReference>
<keyword evidence="3" id="KW-1185">Reference proteome</keyword>
<sequence>MSFKKPFRAVPIRPGERYRNHRPRSLHAGKMSNVRFALLACALSAATVGSTWFFSRHNPSPAGEWDLLQSSPDVYYADCNAARAAGVTPIHKGQAGYRTELDADADGIACEPYRKW</sequence>
<feature type="domain" description="Excalibur calcium-binding" evidence="1">
    <location>
        <begin position="75"/>
        <end position="111"/>
    </location>
</feature>
<organism evidence="2 3">
    <name type="scientific">Novosphingobium capsulatum</name>
    <dbReference type="NCBI Taxonomy" id="13688"/>
    <lineage>
        <taxon>Bacteria</taxon>
        <taxon>Pseudomonadati</taxon>
        <taxon>Pseudomonadota</taxon>
        <taxon>Alphaproteobacteria</taxon>
        <taxon>Sphingomonadales</taxon>
        <taxon>Sphingomonadaceae</taxon>
        <taxon>Novosphingobium</taxon>
    </lineage>
</organism>
<comment type="caution">
    <text evidence="2">The sequence shown here is derived from an EMBL/GenBank/DDBJ whole genome shotgun (WGS) entry which is preliminary data.</text>
</comment>
<dbReference type="SMART" id="SM00894">
    <property type="entry name" value="Excalibur"/>
    <property type="match status" value="1"/>
</dbReference>
<name>A0ABU1MT04_9SPHN</name>
<gene>
    <name evidence="2" type="ORF">J2792_004074</name>
</gene>
<dbReference type="RefSeq" id="WP_309806511.1">
    <property type="nucleotide sequence ID" value="NZ_JAVDRD010000016.1"/>
</dbReference>
<dbReference type="Proteomes" id="UP001184150">
    <property type="component" value="Unassembled WGS sequence"/>
</dbReference>
<reference evidence="2 3" key="1">
    <citation type="submission" date="2023-07" db="EMBL/GenBank/DDBJ databases">
        <title>Sorghum-associated microbial communities from plants grown in Nebraska, USA.</title>
        <authorList>
            <person name="Schachtman D."/>
        </authorList>
    </citation>
    <scope>NUCLEOTIDE SEQUENCE [LARGE SCALE GENOMIC DNA]</scope>
    <source>
        <strain evidence="2 3">DS1027</strain>
    </source>
</reference>
<proteinExistence type="predicted"/>
<evidence type="ECO:0000313" key="3">
    <source>
        <dbReference type="Proteomes" id="UP001184150"/>
    </source>
</evidence>
<accession>A0ABU1MT04</accession>
<evidence type="ECO:0000259" key="1">
    <source>
        <dbReference type="SMART" id="SM00894"/>
    </source>
</evidence>
<evidence type="ECO:0000313" key="2">
    <source>
        <dbReference type="EMBL" id="MDR6513182.1"/>
    </source>
</evidence>